<dbReference type="InterPro" id="IPR000836">
    <property type="entry name" value="PRTase_dom"/>
</dbReference>
<dbReference type="Pfam" id="PF14681">
    <property type="entry name" value="UPRTase"/>
    <property type="match status" value="1"/>
</dbReference>
<dbReference type="GO" id="GO:0016757">
    <property type="term" value="F:glycosyltransferase activity"/>
    <property type="evidence" value="ECO:0007669"/>
    <property type="project" value="UniProtKB-KW"/>
</dbReference>
<dbReference type="Gene3D" id="3.40.50.2020">
    <property type="match status" value="1"/>
</dbReference>
<name>A0A1Z1MTZ9_9FLOR</name>
<gene>
    <name evidence="2" type="primary">upp</name>
</gene>
<keyword evidence="2" id="KW-0808">Transferase</keyword>
<keyword evidence="2" id="KW-0150">Chloroplast</keyword>
<dbReference type="EMBL" id="MF101456">
    <property type="protein sequence ID" value="ARW69426.1"/>
    <property type="molecule type" value="Genomic_DNA"/>
</dbReference>
<sequence length="182" mass="21502">MKLNIYKISHPIIKTMLSKIDQTNQQYYYKYIGLLFIYEILRKHIDVKRIYIKQINETKYLDIINKNNKHFILTDLSCTYDMISDIRTMLPSINIVNINYQNIDHTKESINDLNVNLSQDKIIILEKVTRNDKIINLINYLNNKKNIDTANINVSSIISCEKILNKIGSQYPKLKVYTTKIL</sequence>
<feature type="domain" description="Phosphoribosyltransferase" evidence="1">
    <location>
        <begin position="9"/>
        <end position="181"/>
    </location>
</feature>
<evidence type="ECO:0000259" key="1">
    <source>
        <dbReference type="Pfam" id="PF14681"/>
    </source>
</evidence>
<geneLocation type="chloroplast" evidence="2"/>
<protein>
    <submittedName>
        <fullName evidence="2">Uracil phosphoribosyltransferase</fullName>
    </submittedName>
</protein>
<proteinExistence type="predicted"/>
<accession>A0A1Z1MTZ9</accession>
<organism evidence="2">
    <name type="scientific">Polysiphonia sp</name>
    <dbReference type="NCBI Taxonomy" id="1967842"/>
    <lineage>
        <taxon>Eukaryota</taxon>
        <taxon>Rhodophyta</taxon>
        <taxon>Florideophyceae</taxon>
        <taxon>Rhodymeniophycidae</taxon>
        <taxon>Ceramiales</taxon>
        <taxon>Rhodomelaceae</taxon>
        <taxon>Polysiphonioideae</taxon>
        <taxon>Polysiphonia</taxon>
    </lineage>
</organism>
<keyword evidence="2" id="KW-0328">Glycosyltransferase</keyword>
<dbReference type="InterPro" id="IPR029057">
    <property type="entry name" value="PRTase-like"/>
</dbReference>
<dbReference type="AlphaFoldDB" id="A0A1Z1MTZ9"/>
<keyword evidence="2" id="KW-0934">Plastid</keyword>
<reference evidence="2" key="1">
    <citation type="journal article" date="2017" name="J. Phycol.">
        <title>Analysis of chloroplast genomes and a supermatrix inform reclassification of the Rhodomelaceae (Rhodophyta).</title>
        <authorList>
            <person name="Diaz-Tapia P."/>
            <person name="Maggs C.A."/>
            <person name="West J.A."/>
            <person name="Verbruggen H."/>
        </authorList>
    </citation>
    <scope>NUCLEOTIDE SEQUENCE</scope>
    <source>
        <strain evidence="2">PD1760</strain>
    </source>
</reference>
<evidence type="ECO:0000313" key="2">
    <source>
        <dbReference type="EMBL" id="ARW69426.1"/>
    </source>
</evidence>
<dbReference type="SUPFAM" id="SSF53271">
    <property type="entry name" value="PRTase-like"/>
    <property type="match status" value="1"/>
</dbReference>